<keyword evidence="2" id="KW-1185">Reference proteome</keyword>
<dbReference type="Proteomes" id="UP000554286">
    <property type="component" value="Unassembled WGS sequence"/>
</dbReference>
<dbReference type="AlphaFoldDB" id="A0A7W6RF62"/>
<evidence type="ECO:0000313" key="2">
    <source>
        <dbReference type="Proteomes" id="UP000554286"/>
    </source>
</evidence>
<dbReference type="RefSeq" id="WP_184046790.1">
    <property type="nucleotide sequence ID" value="NZ_JACIGK010000026.1"/>
</dbReference>
<reference evidence="1 2" key="1">
    <citation type="submission" date="2020-08" db="EMBL/GenBank/DDBJ databases">
        <title>Genome sequencing of Purple Non-Sulfur Bacteria from various extreme environments.</title>
        <authorList>
            <person name="Mayer M."/>
        </authorList>
    </citation>
    <scope>NUCLEOTIDE SEQUENCE [LARGE SCALE GENOMIC DNA]</scope>
    <source>
        <strain evidence="1 2">JA131</strain>
    </source>
</reference>
<accession>A0A7W6RF62</accession>
<evidence type="ECO:0000313" key="1">
    <source>
        <dbReference type="EMBL" id="MBB4267416.1"/>
    </source>
</evidence>
<organism evidence="1 2">
    <name type="scientific">Roseospira visakhapatnamensis</name>
    <dbReference type="NCBI Taxonomy" id="390880"/>
    <lineage>
        <taxon>Bacteria</taxon>
        <taxon>Pseudomonadati</taxon>
        <taxon>Pseudomonadota</taxon>
        <taxon>Alphaproteobacteria</taxon>
        <taxon>Rhodospirillales</taxon>
        <taxon>Rhodospirillaceae</taxon>
        <taxon>Roseospira</taxon>
    </lineage>
</organism>
<dbReference type="EMBL" id="JACIGK010000026">
    <property type="protein sequence ID" value="MBB4267416.1"/>
    <property type="molecule type" value="Genomic_DNA"/>
</dbReference>
<sequence length="112" mass="11987">MSLAQAFAALFSAIEILASMDADLSHRLCVVHRRCLQPLDTTAVEPEATRARIETLRETLARHDPEGAAGAIATRGSQLEGLDSPAMEDLAREIVALYMDLLLGGRRNGSGA</sequence>
<gene>
    <name evidence="1" type="ORF">GGD89_003060</name>
</gene>
<proteinExistence type="predicted"/>
<name>A0A7W6RF62_9PROT</name>
<protein>
    <submittedName>
        <fullName evidence="1">Uncharacterized protein</fullName>
    </submittedName>
</protein>
<comment type="caution">
    <text evidence="1">The sequence shown here is derived from an EMBL/GenBank/DDBJ whole genome shotgun (WGS) entry which is preliminary data.</text>
</comment>